<dbReference type="RefSeq" id="WP_227984821.1">
    <property type="nucleotide sequence ID" value="NZ_AP018400.1"/>
</dbReference>
<proteinExistence type="predicted"/>
<reference evidence="2 3" key="1">
    <citation type="journal article" date="2018" name="Genome Biol. Evol.">
        <title>Complete Genome Sequence of Streptococcus ruminantium sp. nov. GUT-187T (=DSM 104980T =JCM 31869T), the Type Strain of S. ruminantium, and Comparison with Genome Sequences of Streptococcus suis Strains.</title>
        <authorList>
            <person name="Tohya M."/>
            <person name="Sekizaki T."/>
            <person name="Miyoshi-Akiyama T."/>
        </authorList>
    </citation>
    <scope>NUCLEOTIDE SEQUENCE [LARGE SCALE GENOMIC DNA]</scope>
    <source>
        <strain evidence="2 3">GUT187T</strain>
    </source>
</reference>
<sequence>MSEKVTILNINHEKKELRERADSQNETLSSYSRKLLFSEDNAKVEKSNTDII</sequence>
<dbReference type="KEGG" id="srq:SR187_9465"/>
<name>A0A2Z5TTJ5_9STRE</name>
<dbReference type="EMBL" id="AP018400">
    <property type="protein sequence ID" value="BBA93494.1"/>
    <property type="molecule type" value="Genomic_DNA"/>
</dbReference>
<dbReference type="GeneID" id="69059805"/>
<gene>
    <name evidence="2" type="ORF">SR187_9465</name>
</gene>
<feature type="coiled-coil region" evidence="1">
    <location>
        <begin position="7"/>
        <end position="34"/>
    </location>
</feature>
<evidence type="ECO:0000256" key="1">
    <source>
        <dbReference type="SAM" id="Coils"/>
    </source>
</evidence>
<keyword evidence="1" id="KW-0175">Coiled coil</keyword>
<evidence type="ECO:0000313" key="3">
    <source>
        <dbReference type="Proteomes" id="UP000269331"/>
    </source>
</evidence>
<protein>
    <submittedName>
        <fullName evidence="2">Uncharacterized protein</fullName>
    </submittedName>
</protein>
<evidence type="ECO:0000313" key="2">
    <source>
        <dbReference type="EMBL" id="BBA93494.1"/>
    </source>
</evidence>
<organism evidence="2 3">
    <name type="scientific">Streptococcus ruminantium</name>
    <dbReference type="NCBI Taxonomy" id="1917441"/>
    <lineage>
        <taxon>Bacteria</taxon>
        <taxon>Bacillati</taxon>
        <taxon>Bacillota</taxon>
        <taxon>Bacilli</taxon>
        <taxon>Lactobacillales</taxon>
        <taxon>Streptococcaceae</taxon>
        <taxon>Streptococcus</taxon>
    </lineage>
</organism>
<dbReference type="AlphaFoldDB" id="A0A2Z5TTJ5"/>
<accession>A0A2Z5TTJ5</accession>
<dbReference type="Proteomes" id="UP000269331">
    <property type="component" value="Chromosome"/>
</dbReference>